<evidence type="ECO:0000313" key="2">
    <source>
        <dbReference type="EMBL" id="KOM50353.1"/>
    </source>
</evidence>
<proteinExistence type="predicted"/>
<sequence>MKFKLNEIVVRNRDGKTIRAHSRIRIGYYHRLGERHVQCQKDQINMPGRFSPANRRLPSESGRSPSERMLVAQRERSSSEQWTFVQRVHARDPKVDARLARERTLAQLGHSSSELWTFVQRGQKVDARPAINGRSPSDGRSPSEQAEMKKSGGRRPEDAAELVLGASKVENHQFPPSNPCFIASMMYICS</sequence>
<dbReference type="Gramene" id="KOM50353">
    <property type="protein sequence ID" value="KOM50353"/>
    <property type="gene ID" value="LR48_Vigan08g118000"/>
</dbReference>
<feature type="region of interest" description="Disordered" evidence="1">
    <location>
        <begin position="126"/>
        <end position="158"/>
    </location>
</feature>
<dbReference type="AlphaFoldDB" id="A0A0L9V5T7"/>
<reference evidence="3" key="1">
    <citation type="journal article" date="2015" name="Proc. Natl. Acad. Sci. U.S.A.">
        <title>Genome sequencing of adzuki bean (Vigna angularis) provides insight into high starch and low fat accumulation and domestication.</title>
        <authorList>
            <person name="Yang K."/>
            <person name="Tian Z."/>
            <person name="Chen C."/>
            <person name="Luo L."/>
            <person name="Zhao B."/>
            <person name="Wang Z."/>
            <person name="Yu L."/>
            <person name="Li Y."/>
            <person name="Sun Y."/>
            <person name="Li W."/>
            <person name="Chen Y."/>
            <person name="Li Y."/>
            <person name="Zhang Y."/>
            <person name="Ai D."/>
            <person name="Zhao J."/>
            <person name="Shang C."/>
            <person name="Ma Y."/>
            <person name="Wu B."/>
            <person name="Wang M."/>
            <person name="Gao L."/>
            <person name="Sun D."/>
            <person name="Zhang P."/>
            <person name="Guo F."/>
            <person name="Wang W."/>
            <person name="Li Y."/>
            <person name="Wang J."/>
            <person name="Varshney R.K."/>
            <person name="Wang J."/>
            <person name="Ling H.Q."/>
            <person name="Wan P."/>
        </authorList>
    </citation>
    <scope>NUCLEOTIDE SEQUENCE</scope>
    <source>
        <strain evidence="3">cv. Jingnong 6</strain>
    </source>
</reference>
<evidence type="ECO:0000256" key="1">
    <source>
        <dbReference type="SAM" id="MobiDB-lite"/>
    </source>
</evidence>
<name>A0A0L9V5T7_PHAAN</name>
<gene>
    <name evidence="2" type="ORF">LR48_Vigan08g118000</name>
</gene>
<feature type="compositionally biased region" description="Polar residues" evidence="1">
    <location>
        <begin position="134"/>
        <end position="144"/>
    </location>
</feature>
<dbReference type="Proteomes" id="UP000053144">
    <property type="component" value="Chromosome 8"/>
</dbReference>
<organism evidence="2 3">
    <name type="scientific">Phaseolus angularis</name>
    <name type="common">Azuki bean</name>
    <name type="synonym">Vigna angularis</name>
    <dbReference type="NCBI Taxonomy" id="3914"/>
    <lineage>
        <taxon>Eukaryota</taxon>
        <taxon>Viridiplantae</taxon>
        <taxon>Streptophyta</taxon>
        <taxon>Embryophyta</taxon>
        <taxon>Tracheophyta</taxon>
        <taxon>Spermatophyta</taxon>
        <taxon>Magnoliopsida</taxon>
        <taxon>eudicotyledons</taxon>
        <taxon>Gunneridae</taxon>
        <taxon>Pentapetalae</taxon>
        <taxon>rosids</taxon>
        <taxon>fabids</taxon>
        <taxon>Fabales</taxon>
        <taxon>Fabaceae</taxon>
        <taxon>Papilionoideae</taxon>
        <taxon>50 kb inversion clade</taxon>
        <taxon>NPAAA clade</taxon>
        <taxon>indigoferoid/millettioid clade</taxon>
        <taxon>Phaseoleae</taxon>
        <taxon>Vigna</taxon>
    </lineage>
</organism>
<evidence type="ECO:0000313" key="3">
    <source>
        <dbReference type="Proteomes" id="UP000053144"/>
    </source>
</evidence>
<feature type="region of interest" description="Disordered" evidence="1">
    <location>
        <begin position="45"/>
        <end position="76"/>
    </location>
</feature>
<feature type="compositionally biased region" description="Basic and acidic residues" evidence="1">
    <location>
        <begin position="146"/>
        <end position="158"/>
    </location>
</feature>
<dbReference type="EMBL" id="CM003378">
    <property type="protein sequence ID" value="KOM50353.1"/>
    <property type="molecule type" value="Genomic_DNA"/>
</dbReference>
<protein>
    <submittedName>
        <fullName evidence="2">Uncharacterized protein</fullName>
    </submittedName>
</protein>
<accession>A0A0L9V5T7</accession>